<comment type="pathway">
    <text evidence="1">Protein modification; protein neddylation.</text>
</comment>
<dbReference type="InterPro" id="IPR016135">
    <property type="entry name" value="UBQ-conjugating_enzyme/RWD"/>
</dbReference>
<dbReference type="PROSITE" id="PS00183">
    <property type="entry name" value="UBC_1"/>
    <property type="match status" value="1"/>
</dbReference>
<evidence type="ECO:0000256" key="13">
    <source>
        <dbReference type="RuleBase" id="RU362109"/>
    </source>
</evidence>
<keyword evidence="3 13" id="KW-0547">Nucleotide-binding</keyword>
<feature type="active site" description="Glycyl thioester intermediate" evidence="12">
    <location>
        <position position="187"/>
    </location>
</feature>
<evidence type="ECO:0000256" key="3">
    <source>
        <dbReference type="ARBA" id="ARBA00022741"/>
    </source>
</evidence>
<keyword evidence="16" id="KW-1185">Reference proteome</keyword>
<dbReference type="EC" id="2.3.2.34" evidence="7"/>
<dbReference type="SMART" id="SM00212">
    <property type="entry name" value="UBCc"/>
    <property type="match status" value="1"/>
</dbReference>
<evidence type="ECO:0000256" key="1">
    <source>
        <dbReference type="ARBA" id="ARBA00005032"/>
    </source>
</evidence>
<comment type="similarity">
    <text evidence="13">Belongs to the ubiquitin-conjugating enzyme family.</text>
</comment>
<evidence type="ECO:0000256" key="4">
    <source>
        <dbReference type="ARBA" id="ARBA00022786"/>
    </source>
</evidence>
<evidence type="ECO:0000259" key="14">
    <source>
        <dbReference type="PROSITE" id="PS50127"/>
    </source>
</evidence>
<evidence type="ECO:0000313" key="15">
    <source>
        <dbReference type="EMBL" id="SGZ54253.1"/>
    </source>
</evidence>
<evidence type="ECO:0000256" key="2">
    <source>
        <dbReference type="ARBA" id="ARBA00022679"/>
    </source>
</evidence>
<proteinExistence type="inferred from homology"/>
<dbReference type="Proteomes" id="UP000182334">
    <property type="component" value="Chromosome IV"/>
</dbReference>
<sequence length="258" mass="29687">MANVHSMFSRTKQKNGFNQWLIHVEFICSHQKCRENALAFSLLEIAPNRYHRHTRTPHHKILQIVDCPTITPSVLMQLKIKQLQKQKQEQKLAGATSTTHTKVSAAHIRLQKDITELELPQTIKIDFPNPANLFQFNIAIRPSEGYYKSGTFRFTVDIGENFPIDPPRIKCTQKIYHPNIDLEGNVCLNILREDWSPVLSLNSVLLGLNFLFLEPNPNDPLNKDAANMLVKNNPVFTRNVRLAMKGLYFDGEQYDRVV</sequence>
<evidence type="ECO:0000313" key="16">
    <source>
        <dbReference type="Proteomes" id="UP000182334"/>
    </source>
</evidence>
<keyword evidence="2" id="KW-0808">Transferase</keyword>
<keyword evidence="5 13" id="KW-0067">ATP-binding</keyword>
<keyword evidence="4 13" id="KW-0833">Ubl conjugation pathway</keyword>
<protein>
    <recommendedName>
        <fullName evidence="9">NEDD8-conjugating enzyme UBC12</fullName>
        <ecNumber evidence="7">2.3.2.34</ecNumber>
    </recommendedName>
    <alternativeName>
        <fullName evidence="8">NEDD8-conjugating enzyme Ubc12</fullName>
    </alternativeName>
    <alternativeName>
        <fullName evidence="10">RUB1-conjugating enzyme</fullName>
    </alternativeName>
    <alternativeName>
        <fullName evidence="11">Ubiquitin carrier protein 12</fullName>
    </alternativeName>
</protein>
<evidence type="ECO:0000256" key="6">
    <source>
        <dbReference type="ARBA" id="ARBA00043698"/>
    </source>
</evidence>
<dbReference type="SUPFAM" id="SSF54495">
    <property type="entry name" value="UBC-like"/>
    <property type="match status" value="1"/>
</dbReference>
<dbReference type="InterPro" id="IPR023313">
    <property type="entry name" value="UBQ-conjugating_AS"/>
</dbReference>
<dbReference type="Pfam" id="PF00179">
    <property type="entry name" value="UQ_con"/>
    <property type="match status" value="1"/>
</dbReference>
<evidence type="ECO:0000256" key="10">
    <source>
        <dbReference type="ARBA" id="ARBA00044279"/>
    </source>
</evidence>
<evidence type="ECO:0000256" key="7">
    <source>
        <dbReference type="ARBA" id="ARBA00044047"/>
    </source>
</evidence>
<accession>A0A1L0GD51</accession>
<dbReference type="FunFam" id="3.10.110.10:FF:000005">
    <property type="entry name" value="NEDD8-conjugating enzyme Ubc12"/>
    <property type="match status" value="1"/>
</dbReference>
<evidence type="ECO:0000256" key="11">
    <source>
        <dbReference type="ARBA" id="ARBA00044315"/>
    </source>
</evidence>
<dbReference type="InterPro" id="IPR000608">
    <property type="entry name" value="UBC"/>
</dbReference>
<dbReference type="PANTHER" id="PTHR24067">
    <property type="entry name" value="UBIQUITIN-CONJUGATING ENZYME E2"/>
    <property type="match status" value="1"/>
</dbReference>
<dbReference type="OrthoDB" id="10249039at2759"/>
<organism evidence="15 16">
    <name type="scientific">Sungouiella intermedia</name>
    <dbReference type="NCBI Taxonomy" id="45354"/>
    <lineage>
        <taxon>Eukaryota</taxon>
        <taxon>Fungi</taxon>
        <taxon>Dikarya</taxon>
        <taxon>Ascomycota</taxon>
        <taxon>Saccharomycotina</taxon>
        <taxon>Pichiomycetes</taxon>
        <taxon>Metschnikowiaceae</taxon>
        <taxon>Sungouiella</taxon>
    </lineage>
</organism>
<evidence type="ECO:0000256" key="12">
    <source>
        <dbReference type="PROSITE-ProRule" id="PRU10133"/>
    </source>
</evidence>
<dbReference type="AlphaFoldDB" id="A0A1L0GD51"/>
<dbReference type="Gene3D" id="3.10.110.10">
    <property type="entry name" value="Ubiquitin Conjugating Enzyme"/>
    <property type="match status" value="1"/>
</dbReference>
<evidence type="ECO:0000256" key="9">
    <source>
        <dbReference type="ARBA" id="ARBA00044092"/>
    </source>
</evidence>
<feature type="domain" description="UBC core" evidence="14">
    <location>
        <begin position="105"/>
        <end position="249"/>
    </location>
</feature>
<name>A0A1L0GD51_9ASCO</name>
<evidence type="ECO:0000256" key="8">
    <source>
        <dbReference type="ARBA" id="ARBA00044084"/>
    </source>
</evidence>
<dbReference type="GO" id="GO:0061654">
    <property type="term" value="F:NEDD8 conjugating enzyme activity"/>
    <property type="evidence" value="ECO:0007669"/>
    <property type="project" value="UniProtKB-EC"/>
</dbReference>
<dbReference type="STRING" id="45354.A0A1L0GD51"/>
<reference evidence="15 16" key="1">
    <citation type="submission" date="2016-10" db="EMBL/GenBank/DDBJ databases">
        <authorList>
            <person name="de Groot N.N."/>
        </authorList>
    </citation>
    <scope>NUCLEOTIDE SEQUENCE [LARGE SCALE GENOMIC DNA]</scope>
    <source>
        <strain evidence="15 16">CBS 141442</strain>
    </source>
</reference>
<dbReference type="CDD" id="cd23794">
    <property type="entry name" value="UBCc_UBE2F_UBE2M"/>
    <property type="match status" value="1"/>
</dbReference>
<dbReference type="EMBL" id="LT635759">
    <property type="protein sequence ID" value="SGZ54253.1"/>
    <property type="molecule type" value="Genomic_DNA"/>
</dbReference>
<dbReference type="GO" id="GO:0005524">
    <property type="term" value="F:ATP binding"/>
    <property type="evidence" value="ECO:0007669"/>
    <property type="project" value="UniProtKB-UniRule"/>
</dbReference>
<dbReference type="PROSITE" id="PS50127">
    <property type="entry name" value="UBC_2"/>
    <property type="match status" value="1"/>
</dbReference>
<comment type="catalytic activity">
    <reaction evidence="6">
        <text>[E1 NEDD8-activating enzyme]-S-[NEDD8 protein]-yl-L-cysteine + [E2 NEDD8-conjugating enzyme]-L-cysteine = [E1 NEDD8-activating enzyme]-L-cysteine + [E2 NEDD8-conjugating enzyme]-S-[NEDD8-protein]-yl-L-cysteine.</text>
        <dbReference type="EC" id="2.3.2.34"/>
    </reaction>
</comment>
<gene>
    <name evidence="15" type="ORF">SAMEA4029010_CIC11G00000001848</name>
</gene>
<evidence type="ECO:0000256" key="5">
    <source>
        <dbReference type="ARBA" id="ARBA00022840"/>
    </source>
</evidence>
<dbReference type="InterPro" id="IPR050113">
    <property type="entry name" value="Ub_conjugating_enzyme"/>
</dbReference>